<keyword evidence="2" id="KW-1133">Transmembrane helix</keyword>
<evidence type="ECO:0000313" key="4">
    <source>
        <dbReference type="Proteomes" id="UP000199651"/>
    </source>
</evidence>
<accession>A0A1H0HTV0</accession>
<name>A0A1H0HTV0_9PSEU</name>
<dbReference type="Proteomes" id="UP000199651">
    <property type="component" value="Unassembled WGS sequence"/>
</dbReference>
<protein>
    <submittedName>
        <fullName evidence="3">Uncharacterized protein</fullName>
    </submittedName>
</protein>
<keyword evidence="4" id="KW-1185">Reference proteome</keyword>
<dbReference type="EMBL" id="FNJB01000002">
    <property type="protein sequence ID" value="SDO22616.1"/>
    <property type="molecule type" value="Genomic_DNA"/>
</dbReference>
<sequence>MNSFAEGAETDPRERDDVRSVIHRALDEEPELGLEPQEILSLARRRLRTRRYAGIGGVAAAVAGVTLGATLLTGPVEAPGMVGPAEVGRVTTTAPSIPPTTPPPTTVSPSPMPPPSATTKSTVRAPEPPASTAARRPTNPRSAPATSEAAPASVSPTTTRR</sequence>
<keyword evidence="2" id="KW-0472">Membrane</keyword>
<evidence type="ECO:0000313" key="3">
    <source>
        <dbReference type="EMBL" id="SDO22616.1"/>
    </source>
</evidence>
<feature type="compositionally biased region" description="Low complexity" evidence="1">
    <location>
        <begin position="140"/>
        <end position="161"/>
    </location>
</feature>
<reference evidence="4" key="1">
    <citation type="submission" date="2016-10" db="EMBL/GenBank/DDBJ databases">
        <authorList>
            <person name="Varghese N."/>
            <person name="Submissions S."/>
        </authorList>
    </citation>
    <scope>NUCLEOTIDE SEQUENCE [LARGE SCALE GENOMIC DNA]</scope>
    <source>
        <strain evidence="4">IBRC-M 10655</strain>
    </source>
</reference>
<gene>
    <name evidence="3" type="ORF">SAMN05192558_102260</name>
</gene>
<feature type="compositionally biased region" description="Pro residues" evidence="1">
    <location>
        <begin position="96"/>
        <end position="116"/>
    </location>
</feature>
<dbReference type="STRING" id="504798.SAMN05421871_10143"/>
<organism evidence="3 4">
    <name type="scientific">Actinokineospora alba</name>
    <dbReference type="NCBI Taxonomy" id="504798"/>
    <lineage>
        <taxon>Bacteria</taxon>
        <taxon>Bacillati</taxon>
        <taxon>Actinomycetota</taxon>
        <taxon>Actinomycetes</taxon>
        <taxon>Pseudonocardiales</taxon>
        <taxon>Pseudonocardiaceae</taxon>
        <taxon>Actinokineospora</taxon>
    </lineage>
</organism>
<feature type="region of interest" description="Disordered" evidence="1">
    <location>
        <begin position="75"/>
        <end position="161"/>
    </location>
</feature>
<proteinExistence type="predicted"/>
<feature type="transmembrane region" description="Helical" evidence="2">
    <location>
        <begin position="52"/>
        <end position="72"/>
    </location>
</feature>
<dbReference type="AlphaFoldDB" id="A0A1H0HTV0"/>
<evidence type="ECO:0000256" key="1">
    <source>
        <dbReference type="SAM" id="MobiDB-lite"/>
    </source>
</evidence>
<dbReference type="RefSeq" id="WP_091370701.1">
    <property type="nucleotide sequence ID" value="NZ_FNDV01000001.1"/>
</dbReference>
<keyword evidence="2" id="KW-0812">Transmembrane</keyword>
<evidence type="ECO:0000256" key="2">
    <source>
        <dbReference type="SAM" id="Phobius"/>
    </source>
</evidence>